<dbReference type="EMBL" id="JAGPXC010000001">
    <property type="protein sequence ID" value="KAH6658867.1"/>
    <property type="molecule type" value="Genomic_DNA"/>
</dbReference>
<keyword evidence="1" id="KW-0732">Signal</keyword>
<evidence type="ECO:0000313" key="3">
    <source>
        <dbReference type="Proteomes" id="UP000758603"/>
    </source>
</evidence>
<accession>A0A9P8UV97</accession>
<protein>
    <submittedName>
        <fullName evidence="2">Uncharacterized protein</fullName>
    </submittedName>
</protein>
<dbReference type="OrthoDB" id="5006988at2759"/>
<dbReference type="RefSeq" id="XP_045962998.1">
    <property type="nucleotide sequence ID" value="XM_046106101.1"/>
</dbReference>
<sequence>MLPIHTLFSLLAGSAVAAVLPGGLKDGVYRTYLDSQGNEVHEKLSDPINQSPEPVVSINFTPASPLLSKRDPVIYCGCGYGMDHSYCDAAVADLKTQVGSGVHIAPATSYYSIRGSVVAFACEYTGVGTMFISGSDITYMAADITSACGLYIAGSYKYGGTNAAFGYMRYTSGLNFCANALSSSAHSC</sequence>
<name>A0A9P8UV97_9PEZI</name>
<dbReference type="Proteomes" id="UP000758603">
    <property type="component" value="Unassembled WGS sequence"/>
</dbReference>
<gene>
    <name evidence="2" type="ORF">BKA67DRAFT_652150</name>
</gene>
<reference evidence="2" key="1">
    <citation type="journal article" date="2021" name="Nat. Commun.">
        <title>Genetic determinants of endophytism in the Arabidopsis root mycobiome.</title>
        <authorList>
            <person name="Mesny F."/>
            <person name="Miyauchi S."/>
            <person name="Thiergart T."/>
            <person name="Pickel B."/>
            <person name="Atanasova L."/>
            <person name="Karlsson M."/>
            <person name="Huettel B."/>
            <person name="Barry K.W."/>
            <person name="Haridas S."/>
            <person name="Chen C."/>
            <person name="Bauer D."/>
            <person name="Andreopoulos W."/>
            <person name="Pangilinan J."/>
            <person name="LaButti K."/>
            <person name="Riley R."/>
            <person name="Lipzen A."/>
            <person name="Clum A."/>
            <person name="Drula E."/>
            <person name="Henrissat B."/>
            <person name="Kohler A."/>
            <person name="Grigoriev I.V."/>
            <person name="Martin F.M."/>
            <person name="Hacquard S."/>
        </authorList>
    </citation>
    <scope>NUCLEOTIDE SEQUENCE</scope>
    <source>
        <strain evidence="2">MPI-SDFR-AT-0073</strain>
    </source>
</reference>
<feature type="chain" id="PRO_5040173638" evidence="1">
    <location>
        <begin position="18"/>
        <end position="188"/>
    </location>
</feature>
<dbReference type="AlphaFoldDB" id="A0A9P8UV97"/>
<comment type="caution">
    <text evidence="2">The sequence shown here is derived from an EMBL/GenBank/DDBJ whole genome shotgun (WGS) entry which is preliminary data.</text>
</comment>
<evidence type="ECO:0000256" key="1">
    <source>
        <dbReference type="SAM" id="SignalP"/>
    </source>
</evidence>
<keyword evidence="3" id="KW-1185">Reference proteome</keyword>
<feature type="signal peptide" evidence="1">
    <location>
        <begin position="1"/>
        <end position="17"/>
    </location>
</feature>
<dbReference type="GeneID" id="70134992"/>
<proteinExistence type="predicted"/>
<evidence type="ECO:0000313" key="2">
    <source>
        <dbReference type="EMBL" id="KAH6658867.1"/>
    </source>
</evidence>
<organism evidence="2 3">
    <name type="scientific">Truncatella angustata</name>
    <dbReference type="NCBI Taxonomy" id="152316"/>
    <lineage>
        <taxon>Eukaryota</taxon>
        <taxon>Fungi</taxon>
        <taxon>Dikarya</taxon>
        <taxon>Ascomycota</taxon>
        <taxon>Pezizomycotina</taxon>
        <taxon>Sordariomycetes</taxon>
        <taxon>Xylariomycetidae</taxon>
        <taxon>Amphisphaeriales</taxon>
        <taxon>Sporocadaceae</taxon>
        <taxon>Truncatella</taxon>
    </lineage>
</organism>